<feature type="domain" description="BMC" evidence="4">
    <location>
        <begin position="4"/>
        <end position="86"/>
    </location>
</feature>
<dbReference type="Pfam" id="PF00936">
    <property type="entry name" value="BMC"/>
    <property type="match status" value="1"/>
</dbReference>
<keyword evidence="2" id="KW-1283">Bacterial microcompartment</keyword>
<proteinExistence type="inferred from homology"/>
<dbReference type="Gene3D" id="3.30.70.1710">
    <property type="match status" value="1"/>
</dbReference>
<evidence type="ECO:0000256" key="3">
    <source>
        <dbReference type="PROSITE-ProRule" id="PRU01278"/>
    </source>
</evidence>
<comment type="caution">
    <text evidence="5">The sequence shown here is derived from an EMBL/GenBank/DDBJ whole genome shotgun (WGS) entry which is preliminary data.</text>
</comment>
<dbReference type="RefSeq" id="WP_406794949.1">
    <property type="nucleotide sequence ID" value="NZ_JBJHZX010000105.1"/>
</dbReference>
<dbReference type="PROSITE" id="PS51930">
    <property type="entry name" value="BMC_2"/>
    <property type="match status" value="1"/>
</dbReference>
<evidence type="ECO:0000256" key="1">
    <source>
        <dbReference type="ARBA" id="ARBA00024322"/>
    </source>
</evidence>
<evidence type="ECO:0000313" key="5">
    <source>
        <dbReference type="EMBL" id="MFL0198837.1"/>
    </source>
</evidence>
<dbReference type="InterPro" id="IPR044872">
    <property type="entry name" value="CcmK/CsoS1_BMC"/>
</dbReference>
<dbReference type="SUPFAM" id="SSF143414">
    <property type="entry name" value="CcmK-like"/>
    <property type="match status" value="1"/>
</dbReference>
<evidence type="ECO:0000313" key="6">
    <source>
        <dbReference type="Proteomes" id="UP001623660"/>
    </source>
</evidence>
<accession>A0ABW8SS16</accession>
<dbReference type="CDD" id="cd07053">
    <property type="entry name" value="BMC_PduT_repeat1"/>
    <property type="match status" value="1"/>
</dbReference>
<dbReference type="InterPro" id="IPR000249">
    <property type="entry name" value="BMC_dom"/>
</dbReference>
<gene>
    <name evidence="5" type="ORF">ACJDU8_25285</name>
</gene>
<dbReference type="SMART" id="SM00877">
    <property type="entry name" value="BMC"/>
    <property type="match status" value="1"/>
</dbReference>
<evidence type="ECO:0000259" key="4">
    <source>
        <dbReference type="PROSITE" id="PS51930"/>
    </source>
</evidence>
<name>A0ABW8SS16_9CLOT</name>
<protein>
    <submittedName>
        <fullName evidence="5">BMC domain-containing protein</fullName>
    </submittedName>
</protein>
<sequence length="101" mass="10496">MIRTIGMVELNSIAKGIKTADAMVKAAEVQLLLSKTICPGKYIILITGNVGAVTASIEAGVSIGGQNVVDKLLLPNVHEQVIPAINEATGVSQLKDLGVME</sequence>
<comment type="subcellular location">
    <subcellularLocation>
        <location evidence="1">Bacterial microcompartment</location>
    </subcellularLocation>
</comment>
<reference evidence="5 6" key="1">
    <citation type="submission" date="2024-11" db="EMBL/GenBank/DDBJ databases">
        <authorList>
            <person name="Heng Y.C."/>
            <person name="Lim A.C.H."/>
            <person name="Lee J.K.Y."/>
            <person name="Kittelmann S."/>
        </authorList>
    </citation>
    <scope>NUCLEOTIDE SEQUENCE [LARGE SCALE GENOMIC DNA]</scope>
    <source>
        <strain evidence="5 6">WILCCON 0269</strain>
    </source>
</reference>
<dbReference type="PANTHER" id="PTHR33941:SF11">
    <property type="entry name" value="BACTERIAL MICROCOMPARTMENT SHELL PROTEIN PDUJ"/>
    <property type="match status" value="1"/>
</dbReference>
<dbReference type="InterPro" id="IPR037233">
    <property type="entry name" value="CcmK-like_sf"/>
</dbReference>
<evidence type="ECO:0000256" key="2">
    <source>
        <dbReference type="ARBA" id="ARBA00024446"/>
    </source>
</evidence>
<dbReference type="InterPro" id="IPR050575">
    <property type="entry name" value="BMC_shell"/>
</dbReference>
<dbReference type="Proteomes" id="UP001623660">
    <property type="component" value="Unassembled WGS sequence"/>
</dbReference>
<keyword evidence="6" id="KW-1185">Reference proteome</keyword>
<comment type="similarity">
    <text evidence="3">Belongs to the bacterial microcompartments protein family.</text>
</comment>
<dbReference type="EMBL" id="JBJHZX010000105">
    <property type="protein sequence ID" value="MFL0198837.1"/>
    <property type="molecule type" value="Genomic_DNA"/>
</dbReference>
<dbReference type="PANTHER" id="PTHR33941">
    <property type="entry name" value="PROPANEDIOL UTILIZATION PROTEIN PDUA"/>
    <property type="match status" value="1"/>
</dbReference>
<organism evidence="5 6">
    <name type="scientific">Candidatus Clostridium eludens</name>
    <dbReference type="NCBI Taxonomy" id="3381663"/>
    <lineage>
        <taxon>Bacteria</taxon>
        <taxon>Bacillati</taxon>
        <taxon>Bacillota</taxon>
        <taxon>Clostridia</taxon>
        <taxon>Eubacteriales</taxon>
        <taxon>Clostridiaceae</taxon>
        <taxon>Clostridium</taxon>
    </lineage>
</organism>
<feature type="non-terminal residue" evidence="5">
    <location>
        <position position="101"/>
    </location>
</feature>